<protein>
    <submittedName>
        <fullName evidence="1">Uncharacterized protein</fullName>
    </submittedName>
</protein>
<name>A0A5A9PKJ4_9TELE</name>
<proteinExistence type="predicted"/>
<evidence type="ECO:0000313" key="2">
    <source>
        <dbReference type="Proteomes" id="UP000324632"/>
    </source>
</evidence>
<organism evidence="1 2">
    <name type="scientific">Triplophysa tibetana</name>
    <dbReference type="NCBI Taxonomy" id="1572043"/>
    <lineage>
        <taxon>Eukaryota</taxon>
        <taxon>Metazoa</taxon>
        <taxon>Chordata</taxon>
        <taxon>Craniata</taxon>
        <taxon>Vertebrata</taxon>
        <taxon>Euteleostomi</taxon>
        <taxon>Actinopterygii</taxon>
        <taxon>Neopterygii</taxon>
        <taxon>Teleostei</taxon>
        <taxon>Ostariophysi</taxon>
        <taxon>Cypriniformes</taxon>
        <taxon>Nemacheilidae</taxon>
        <taxon>Triplophysa</taxon>
    </lineage>
</organism>
<dbReference type="AlphaFoldDB" id="A0A5A9PKJ4"/>
<accession>A0A5A9PKJ4</accession>
<dbReference type="Proteomes" id="UP000324632">
    <property type="component" value="Chromosome 5"/>
</dbReference>
<sequence>MKGLVPGNKMKGVDICGIRYNCYIIRADLGYYLKTTDLKDASFLTLCDLHHSCVGEHYVGHINDSIYIIKENSYRRVTNLTTDSGRERKPIHPNYHNGDYYFSAMGKFYIVFKDKNIYKKTSKLTSPDCQEYPLNVDFSDGLYYWGRSFHFYMMRMTEEWGVEFIKASDFSSGNREWFASVHKDILDFLPGGLSVTKGPVVGTWEKVTSQNNDTCTPMHFERSVKKKVGYNKETVTKITHNWNVKLSATVKLNKLAALIANAQVSFETEYGGSFMKVEKKNWNEETEISEDISQDLPPYTHLHIWQYKLSLGEDTILFCPDLKYTYDENPPTEIPRSY</sequence>
<gene>
    <name evidence="1" type="ORF">E1301_Tti020358</name>
</gene>
<dbReference type="EMBL" id="SOYY01000005">
    <property type="protein sequence ID" value="KAA0721466.1"/>
    <property type="molecule type" value="Genomic_DNA"/>
</dbReference>
<comment type="caution">
    <text evidence="1">The sequence shown here is derived from an EMBL/GenBank/DDBJ whole genome shotgun (WGS) entry which is preliminary data.</text>
</comment>
<reference evidence="1 2" key="1">
    <citation type="journal article" date="2019" name="Mol. Ecol. Resour.">
        <title>Chromosome-level genome assembly of Triplophysa tibetana, a fish adapted to the harsh high-altitude environment of the Tibetan Plateau.</title>
        <authorList>
            <person name="Yang X."/>
            <person name="Liu H."/>
            <person name="Ma Z."/>
            <person name="Zou Y."/>
            <person name="Zou M."/>
            <person name="Mao Y."/>
            <person name="Li X."/>
            <person name="Wang H."/>
            <person name="Chen T."/>
            <person name="Wang W."/>
            <person name="Yang R."/>
        </authorList>
    </citation>
    <scope>NUCLEOTIDE SEQUENCE [LARGE SCALE GENOMIC DNA]</scope>
    <source>
        <strain evidence="1">TTIB1903HZAU</strain>
        <tissue evidence="1">Muscle</tissue>
    </source>
</reference>
<evidence type="ECO:0000313" key="1">
    <source>
        <dbReference type="EMBL" id="KAA0721466.1"/>
    </source>
</evidence>
<keyword evidence="2" id="KW-1185">Reference proteome</keyword>